<feature type="region of interest" description="Disordered" evidence="1">
    <location>
        <begin position="26"/>
        <end position="47"/>
    </location>
</feature>
<evidence type="ECO:0000313" key="3">
    <source>
        <dbReference type="Proteomes" id="UP000254287"/>
    </source>
</evidence>
<feature type="compositionally biased region" description="Basic and acidic residues" evidence="1">
    <location>
        <begin position="34"/>
        <end position="46"/>
    </location>
</feature>
<proteinExistence type="predicted"/>
<name>A0A376CYQ2_9CORY</name>
<dbReference type="EMBL" id="UFXP01000001">
    <property type="protein sequence ID" value="STC77535.1"/>
    <property type="molecule type" value="Genomic_DNA"/>
</dbReference>
<dbReference type="AlphaFoldDB" id="A0A376CYQ2"/>
<gene>
    <name evidence="2" type="ORF">NCTC10289_01286</name>
</gene>
<accession>A0A376CYQ2</accession>
<evidence type="ECO:0000256" key="1">
    <source>
        <dbReference type="SAM" id="MobiDB-lite"/>
    </source>
</evidence>
<organism evidence="2 3">
    <name type="scientific">Corynebacterium minutissimum</name>
    <dbReference type="NCBI Taxonomy" id="38301"/>
    <lineage>
        <taxon>Bacteria</taxon>
        <taxon>Bacillati</taxon>
        <taxon>Actinomycetota</taxon>
        <taxon>Actinomycetes</taxon>
        <taxon>Mycobacteriales</taxon>
        <taxon>Corynebacteriaceae</taxon>
        <taxon>Corynebacterium</taxon>
    </lineage>
</organism>
<reference evidence="2 3" key="1">
    <citation type="submission" date="2018-06" db="EMBL/GenBank/DDBJ databases">
        <authorList>
            <consortium name="Pathogen Informatics"/>
            <person name="Doyle S."/>
        </authorList>
    </citation>
    <scope>NUCLEOTIDE SEQUENCE [LARGE SCALE GENOMIC DNA]</scope>
    <source>
        <strain evidence="2 3">NCTC10289</strain>
    </source>
</reference>
<protein>
    <submittedName>
        <fullName evidence="2">Uncharacterized protein</fullName>
    </submittedName>
</protein>
<dbReference type="Proteomes" id="UP000254287">
    <property type="component" value="Unassembled WGS sequence"/>
</dbReference>
<evidence type="ECO:0000313" key="2">
    <source>
        <dbReference type="EMBL" id="STC77535.1"/>
    </source>
</evidence>
<sequence length="63" mass="7234">MQGLPRSEMLLARQLSKEQARGLRFPRVKPYPWSEDKDKQQFGRVDEGDEAAALEYLQGLSPD</sequence>